<proteinExistence type="inferred from homology"/>
<evidence type="ECO:0000256" key="6">
    <source>
        <dbReference type="ARBA" id="ARBA00056337"/>
    </source>
</evidence>
<dbReference type="AlphaFoldDB" id="A0A0H4T9X4"/>
<dbReference type="SUPFAM" id="SSF51569">
    <property type="entry name" value="Aldolase"/>
    <property type="match status" value="1"/>
</dbReference>
<evidence type="ECO:0000256" key="7">
    <source>
        <dbReference type="HAMAP-Rule" id="MF_00114"/>
    </source>
</evidence>
<dbReference type="GO" id="GO:0005737">
    <property type="term" value="C:cytoplasm"/>
    <property type="evidence" value="ECO:0007669"/>
    <property type="project" value="UniProtKB-SubCell"/>
</dbReference>
<dbReference type="FunFam" id="3.20.20.70:FF:000044">
    <property type="entry name" value="Deoxyribose-phosphate aldolase"/>
    <property type="match status" value="1"/>
</dbReference>
<dbReference type="UniPathway" id="UPA00002">
    <property type="reaction ID" value="UER00468"/>
</dbReference>
<dbReference type="NCBIfam" id="TIGR00126">
    <property type="entry name" value="deoC"/>
    <property type="match status" value="1"/>
</dbReference>
<dbReference type="InterPro" id="IPR013785">
    <property type="entry name" value="Aldolase_TIM"/>
</dbReference>
<comment type="similarity">
    <text evidence="1 7">Belongs to the DeoC/FbaB aldolase family. DeoC type 1 subfamily.</text>
</comment>
<dbReference type="InterPro" id="IPR028581">
    <property type="entry name" value="DeoC_typeI"/>
</dbReference>
<dbReference type="GO" id="GO:0006018">
    <property type="term" value="P:2-deoxyribose 1-phosphate catabolic process"/>
    <property type="evidence" value="ECO:0007669"/>
    <property type="project" value="UniProtKB-UniRule"/>
</dbReference>
<organism evidence="8">
    <name type="scientific">uncultured candidate division Zixibacteria bacterium Rifle_16ft_4_minimus_38126</name>
    <dbReference type="NCBI Taxonomy" id="1665171"/>
    <lineage>
        <taxon>Bacteria</taxon>
        <taxon>Pseudomonadati</taxon>
    </lineage>
</organism>
<feature type="active site" description="Proton donor/acceptor" evidence="7">
    <location>
        <position position="93"/>
    </location>
</feature>
<feature type="active site" description="Schiff-base intermediate with acetaldehyde" evidence="7">
    <location>
        <position position="156"/>
    </location>
</feature>
<dbReference type="GO" id="GO:0004139">
    <property type="term" value="F:deoxyribose-phosphate aldolase activity"/>
    <property type="evidence" value="ECO:0007669"/>
    <property type="project" value="UniProtKB-UniRule"/>
</dbReference>
<dbReference type="EMBL" id="KT007017">
    <property type="protein sequence ID" value="AKQ03600.1"/>
    <property type="molecule type" value="Genomic_DNA"/>
</dbReference>
<dbReference type="CDD" id="cd00959">
    <property type="entry name" value="DeoC"/>
    <property type="match status" value="1"/>
</dbReference>
<keyword evidence="3 7" id="KW-0456">Lyase</keyword>
<comment type="catalytic activity">
    <reaction evidence="5 7">
        <text>2-deoxy-D-ribose 5-phosphate = D-glyceraldehyde 3-phosphate + acetaldehyde</text>
        <dbReference type="Rhea" id="RHEA:12821"/>
        <dbReference type="ChEBI" id="CHEBI:15343"/>
        <dbReference type="ChEBI" id="CHEBI:59776"/>
        <dbReference type="ChEBI" id="CHEBI:62877"/>
        <dbReference type="EC" id="4.1.2.4"/>
    </reaction>
</comment>
<evidence type="ECO:0000256" key="4">
    <source>
        <dbReference type="ARBA" id="ARBA00023270"/>
    </source>
</evidence>
<dbReference type="InterPro" id="IPR011343">
    <property type="entry name" value="DeoC"/>
</dbReference>
<feature type="active site" description="Proton donor/acceptor" evidence="7">
    <location>
        <position position="185"/>
    </location>
</feature>
<comment type="function">
    <text evidence="6 7">Catalyzes a reversible aldol reaction between acetaldehyde and D-glyceraldehyde 3-phosphate to generate 2-deoxy-D-ribose 5-phosphate.</text>
</comment>
<reference evidence="8" key="1">
    <citation type="journal article" date="2015" name="ISME J.">
        <title>Aquifer environment selects for microbial species cohorts in sediment and groundwater.</title>
        <authorList>
            <person name="Hug L.A."/>
            <person name="Thomas B.C."/>
            <person name="Brown C.T."/>
            <person name="Frischkorn K.R."/>
            <person name="Williams K.H."/>
            <person name="Tringe S.G."/>
            <person name="Banfield J.F."/>
        </authorList>
    </citation>
    <scope>NUCLEOTIDE SEQUENCE</scope>
</reference>
<keyword evidence="4 7" id="KW-0704">Schiff base</keyword>
<evidence type="ECO:0000256" key="2">
    <source>
        <dbReference type="ARBA" id="ARBA00022490"/>
    </source>
</evidence>
<dbReference type="PANTHER" id="PTHR10889">
    <property type="entry name" value="DEOXYRIBOSE-PHOSPHATE ALDOLASE"/>
    <property type="match status" value="1"/>
</dbReference>
<dbReference type="InterPro" id="IPR002915">
    <property type="entry name" value="DeoC/FbaB/LacD_aldolase"/>
</dbReference>
<dbReference type="HAMAP" id="MF_00114">
    <property type="entry name" value="DeoC_type1"/>
    <property type="match status" value="1"/>
</dbReference>
<name>A0A0H4T9X4_UNCZI</name>
<comment type="subcellular location">
    <subcellularLocation>
        <location evidence="7">Cytoplasm</location>
    </subcellularLocation>
</comment>
<sequence length="222" mass="24408">MSKIIELNRLIDHTLLKPEAASADIKKLCQEALAYQFATVFVNPVWVKVACSLLKGSQTKVGSVVGFPLGANTPEVKLKEAEKDIENGANEIDMVMNFGHFKEGDYKYVEEEIKQIREVCSHPIILKVIIETGLLTDVEKRNAALLVKECGGDFVKTSTGFGPTGAKVEDIILLRQVVGPDFKIKASGGIRDYQTVVKLIEAGAKRIGTSASIRIMQEYKQL</sequence>
<keyword evidence="2 7" id="KW-0963">Cytoplasm</keyword>
<dbReference type="PANTHER" id="PTHR10889:SF1">
    <property type="entry name" value="DEOXYRIBOSE-PHOSPHATE ALDOLASE"/>
    <property type="match status" value="1"/>
</dbReference>
<dbReference type="GO" id="GO:0009264">
    <property type="term" value="P:deoxyribonucleotide catabolic process"/>
    <property type="evidence" value="ECO:0007669"/>
    <property type="project" value="UniProtKB-UniRule"/>
</dbReference>
<evidence type="ECO:0000313" key="8">
    <source>
        <dbReference type="EMBL" id="AKQ03600.1"/>
    </source>
</evidence>
<comment type="pathway">
    <text evidence="7">Carbohydrate degradation; 2-deoxy-D-ribose 1-phosphate degradation; D-glyceraldehyde 3-phosphate and acetaldehyde from 2-deoxy-alpha-D-ribose 1-phosphate: step 2/2.</text>
</comment>
<dbReference type="Pfam" id="PF01791">
    <property type="entry name" value="DeoC"/>
    <property type="match status" value="1"/>
</dbReference>
<evidence type="ECO:0000256" key="3">
    <source>
        <dbReference type="ARBA" id="ARBA00023239"/>
    </source>
</evidence>
<dbReference type="Gene3D" id="3.20.20.70">
    <property type="entry name" value="Aldolase class I"/>
    <property type="match status" value="1"/>
</dbReference>
<dbReference type="SMART" id="SM01133">
    <property type="entry name" value="DeoC"/>
    <property type="match status" value="1"/>
</dbReference>
<accession>A0A0H4T9X4</accession>
<evidence type="ECO:0000256" key="5">
    <source>
        <dbReference type="ARBA" id="ARBA00048791"/>
    </source>
</evidence>
<dbReference type="PIRSF" id="PIRSF001357">
    <property type="entry name" value="DeoC"/>
    <property type="match status" value="1"/>
</dbReference>
<dbReference type="GO" id="GO:0016052">
    <property type="term" value="P:carbohydrate catabolic process"/>
    <property type="evidence" value="ECO:0007669"/>
    <property type="project" value="TreeGrafter"/>
</dbReference>
<gene>
    <name evidence="7" type="primary">deoC</name>
</gene>
<evidence type="ECO:0000256" key="1">
    <source>
        <dbReference type="ARBA" id="ARBA00010936"/>
    </source>
</evidence>
<dbReference type="EC" id="4.1.2.4" evidence="7"/>
<protein>
    <recommendedName>
        <fullName evidence="7">Deoxyribose-phosphate aldolase</fullName>
        <shortName evidence="7">DERA</shortName>
        <ecNumber evidence="7">4.1.2.4</ecNumber>
    </recommendedName>
    <alternativeName>
        <fullName evidence="7">2-deoxy-D-ribose 5-phosphate aldolase</fullName>
    </alternativeName>
    <alternativeName>
        <fullName evidence="7">Phosphodeoxyriboaldolase</fullName>
        <shortName evidence="7">Deoxyriboaldolase</shortName>
    </alternativeName>
</protein>